<dbReference type="InterPro" id="IPR036047">
    <property type="entry name" value="F-box-like_dom_sf"/>
</dbReference>
<dbReference type="Pfam" id="PF00646">
    <property type="entry name" value="F-box"/>
    <property type="match status" value="1"/>
</dbReference>
<accession>A0AAW1WJV3</accession>
<dbReference type="Pfam" id="PF23622">
    <property type="entry name" value="LRR_At1g61320_AtMIF1"/>
    <property type="match status" value="1"/>
</dbReference>
<organism evidence="3 4">
    <name type="scientific">Rubus argutus</name>
    <name type="common">Southern blackberry</name>
    <dbReference type="NCBI Taxonomy" id="59490"/>
    <lineage>
        <taxon>Eukaryota</taxon>
        <taxon>Viridiplantae</taxon>
        <taxon>Streptophyta</taxon>
        <taxon>Embryophyta</taxon>
        <taxon>Tracheophyta</taxon>
        <taxon>Spermatophyta</taxon>
        <taxon>Magnoliopsida</taxon>
        <taxon>eudicotyledons</taxon>
        <taxon>Gunneridae</taxon>
        <taxon>Pentapetalae</taxon>
        <taxon>rosids</taxon>
        <taxon>fabids</taxon>
        <taxon>Rosales</taxon>
        <taxon>Rosaceae</taxon>
        <taxon>Rosoideae</taxon>
        <taxon>Rosoideae incertae sedis</taxon>
        <taxon>Rubus</taxon>
    </lineage>
</organism>
<dbReference type="InterPro" id="IPR032675">
    <property type="entry name" value="LRR_dom_sf"/>
</dbReference>
<dbReference type="Gene3D" id="3.80.10.10">
    <property type="entry name" value="Ribonuclease Inhibitor"/>
    <property type="match status" value="1"/>
</dbReference>
<evidence type="ECO:0000259" key="1">
    <source>
        <dbReference type="Pfam" id="PF00646"/>
    </source>
</evidence>
<protein>
    <recommendedName>
        <fullName evidence="5">F-box domain-containing protein</fullName>
    </recommendedName>
</protein>
<dbReference type="InterPro" id="IPR053781">
    <property type="entry name" value="F-box_AtFBL13-like"/>
</dbReference>
<dbReference type="SUPFAM" id="SSF52047">
    <property type="entry name" value="RNI-like"/>
    <property type="match status" value="1"/>
</dbReference>
<dbReference type="SUPFAM" id="SSF81383">
    <property type="entry name" value="F-box domain"/>
    <property type="match status" value="1"/>
</dbReference>
<evidence type="ECO:0000313" key="3">
    <source>
        <dbReference type="EMBL" id="KAK9925051.1"/>
    </source>
</evidence>
<comment type="caution">
    <text evidence="3">The sequence shown here is derived from an EMBL/GenBank/DDBJ whole genome shotgun (WGS) entry which is preliminary data.</text>
</comment>
<evidence type="ECO:0000313" key="4">
    <source>
        <dbReference type="Proteomes" id="UP001457282"/>
    </source>
</evidence>
<dbReference type="InterPro" id="IPR001810">
    <property type="entry name" value="F-box_dom"/>
</dbReference>
<dbReference type="Proteomes" id="UP001457282">
    <property type="component" value="Unassembled WGS sequence"/>
</dbReference>
<dbReference type="CDD" id="cd22160">
    <property type="entry name" value="F-box_AtFBL13-like"/>
    <property type="match status" value="1"/>
</dbReference>
<gene>
    <name evidence="3" type="ORF">M0R45_033392</name>
</gene>
<name>A0AAW1WJV3_RUBAR</name>
<sequence>MDRSGITATVGERKDWINKLPYSVLSYILSLLTIKDAVGTCMISHQWRHLWKHPILTRTNLKFDIANVFGGKYTRLFEEHEEDNRLDFLIDQFEKQFFVRCVNEYLLLYRGKKVDSFKVAFFLDAESTAILDKWVRFAIKKEAEVLDLQLFSRSCTLDTENVYVFPHWLLSELKASTLKHLSLRRCVFKPPPGFDRFIQLTTLCLNKAIVDPVFLAHLFSDCLLLESLTLTNCRVGSYLTIGPSLRLNDLKVLLCVELERIEIDAVNLSSFEYYGNHLHISCMRTPLLVRYFYSGSSKGALAYALTQLPSCPGLETLHLQIWNNLEDIPQTVSTLRNLKQVNLDLFVPNFDLGSVVNILKAAPLLEEFIITVRPANYQGDVRYYPGFSHDHLRKFKMQGFQGKWIEIELAICILKIATKLEVLVIDPYGKFYNGGGRWTKLSCYYEEGNENEVIDENEEEMILDGIEDGVDLAYLYWKQRASVVVRERLKEVGTDAQVIIL</sequence>
<dbReference type="InterPro" id="IPR055357">
    <property type="entry name" value="LRR_At1g61320_AtMIF1"/>
</dbReference>
<dbReference type="PANTHER" id="PTHR34145">
    <property type="entry name" value="OS02G0105600 PROTEIN"/>
    <property type="match status" value="1"/>
</dbReference>
<evidence type="ECO:0000259" key="2">
    <source>
        <dbReference type="Pfam" id="PF23622"/>
    </source>
</evidence>
<proteinExistence type="predicted"/>
<evidence type="ECO:0008006" key="5">
    <source>
        <dbReference type="Google" id="ProtNLM"/>
    </source>
</evidence>
<dbReference type="PANTHER" id="PTHR34145:SF28">
    <property type="entry name" value="F-BOX DOMAIN-CONTAINING PROTEIN"/>
    <property type="match status" value="1"/>
</dbReference>
<dbReference type="EMBL" id="JBEDUW010000006">
    <property type="protein sequence ID" value="KAK9925051.1"/>
    <property type="molecule type" value="Genomic_DNA"/>
</dbReference>
<dbReference type="InterPro" id="IPR053772">
    <property type="entry name" value="At1g61320/At1g61330-like"/>
</dbReference>
<feature type="domain" description="F-box" evidence="1">
    <location>
        <begin position="17"/>
        <end position="57"/>
    </location>
</feature>
<feature type="domain" description="At1g61320/AtMIF1 LRR" evidence="2">
    <location>
        <begin position="116"/>
        <end position="428"/>
    </location>
</feature>
<keyword evidence="4" id="KW-1185">Reference proteome</keyword>
<dbReference type="AlphaFoldDB" id="A0AAW1WJV3"/>
<dbReference type="Gene3D" id="1.20.1280.50">
    <property type="match status" value="1"/>
</dbReference>
<reference evidence="3 4" key="1">
    <citation type="journal article" date="2023" name="G3 (Bethesda)">
        <title>A chromosome-length genome assembly and annotation of blackberry (Rubus argutus, cv. 'Hillquist').</title>
        <authorList>
            <person name="Bruna T."/>
            <person name="Aryal R."/>
            <person name="Dudchenko O."/>
            <person name="Sargent D.J."/>
            <person name="Mead D."/>
            <person name="Buti M."/>
            <person name="Cavallini A."/>
            <person name="Hytonen T."/>
            <person name="Andres J."/>
            <person name="Pham M."/>
            <person name="Weisz D."/>
            <person name="Mascagni F."/>
            <person name="Usai G."/>
            <person name="Natali L."/>
            <person name="Bassil N."/>
            <person name="Fernandez G.E."/>
            <person name="Lomsadze A."/>
            <person name="Armour M."/>
            <person name="Olukolu B."/>
            <person name="Poorten T."/>
            <person name="Britton C."/>
            <person name="Davik J."/>
            <person name="Ashrafi H."/>
            <person name="Aiden E.L."/>
            <person name="Borodovsky M."/>
            <person name="Worthington M."/>
        </authorList>
    </citation>
    <scope>NUCLEOTIDE SEQUENCE [LARGE SCALE GENOMIC DNA]</scope>
    <source>
        <strain evidence="3">PI 553951</strain>
    </source>
</reference>